<name>A0A9P8C4C2_9HELO</name>
<feature type="compositionally biased region" description="Acidic residues" evidence="1">
    <location>
        <begin position="379"/>
        <end position="390"/>
    </location>
</feature>
<gene>
    <name evidence="2" type="ORF">BJ875DRAFT_485112</name>
</gene>
<evidence type="ECO:0000313" key="3">
    <source>
        <dbReference type="Proteomes" id="UP000824998"/>
    </source>
</evidence>
<evidence type="ECO:0000313" key="2">
    <source>
        <dbReference type="EMBL" id="KAG9233473.1"/>
    </source>
</evidence>
<feature type="region of interest" description="Disordered" evidence="1">
    <location>
        <begin position="360"/>
        <end position="400"/>
    </location>
</feature>
<protein>
    <recommendedName>
        <fullName evidence="4">SprT-like domain-containing protein</fullName>
    </recommendedName>
</protein>
<dbReference type="Proteomes" id="UP000824998">
    <property type="component" value="Unassembled WGS sequence"/>
</dbReference>
<proteinExistence type="predicted"/>
<comment type="caution">
    <text evidence="2">The sequence shown here is derived from an EMBL/GenBank/DDBJ whole genome shotgun (WGS) entry which is preliminary data.</text>
</comment>
<reference evidence="2" key="1">
    <citation type="journal article" date="2021" name="IMA Fungus">
        <title>Genomic characterization of three marine fungi, including Emericellopsis atlantica sp. nov. with signatures of a generalist lifestyle and marine biomass degradation.</title>
        <authorList>
            <person name="Hagestad O.C."/>
            <person name="Hou L."/>
            <person name="Andersen J.H."/>
            <person name="Hansen E.H."/>
            <person name="Altermark B."/>
            <person name="Li C."/>
            <person name="Kuhnert E."/>
            <person name="Cox R.J."/>
            <person name="Crous P.W."/>
            <person name="Spatafora J.W."/>
            <person name="Lail K."/>
            <person name="Amirebrahimi M."/>
            <person name="Lipzen A."/>
            <person name="Pangilinan J."/>
            <person name="Andreopoulos W."/>
            <person name="Hayes R.D."/>
            <person name="Ng V."/>
            <person name="Grigoriev I.V."/>
            <person name="Jackson S.A."/>
            <person name="Sutton T.D.S."/>
            <person name="Dobson A.D.W."/>
            <person name="Rama T."/>
        </authorList>
    </citation>
    <scope>NUCLEOTIDE SEQUENCE</scope>
    <source>
        <strain evidence="2">TRa018bII</strain>
    </source>
</reference>
<evidence type="ECO:0008006" key="4">
    <source>
        <dbReference type="Google" id="ProtNLM"/>
    </source>
</evidence>
<dbReference type="AlphaFoldDB" id="A0A9P8C4C2"/>
<sequence>MSWLNGAPPRIYRNCPPSYLTHMVSLYANAEISDMGERQQVTNRNIKATVKSALQDHNNAEKEIDYHTIFEAYLGLFDQLFFFESFRGLITLVLSPEQSRKVIKLGNTTAHLTENNLKFTITLYQQTKKKVYPSAVLERMIATLLHEMVHAFVKLYSCPKCSGGWENDGIQGHGMLFLDIVAIASKAARTKGLLTRRIPLEVSLARELRGFGMSIPDAVFLENWEIDRTLLDKSLGGIWEVEKILDGVRRLYTTRIRTAYLVRLKHRADSFIQWIYADALDHAQNLIADFHQEILSKRNESHHKLPLESKRPMTEVAHRYTRARTRVPMSGKEVDEAARAWLKSVMGDDYDLDCAEAKKTLESSQATENTEETPKITEEISESIEDTPDDEGCKEALEYC</sequence>
<organism evidence="2 3">
    <name type="scientific">Amylocarpus encephaloides</name>
    <dbReference type="NCBI Taxonomy" id="45428"/>
    <lineage>
        <taxon>Eukaryota</taxon>
        <taxon>Fungi</taxon>
        <taxon>Dikarya</taxon>
        <taxon>Ascomycota</taxon>
        <taxon>Pezizomycotina</taxon>
        <taxon>Leotiomycetes</taxon>
        <taxon>Helotiales</taxon>
        <taxon>Helotiales incertae sedis</taxon>
        <taxon>Amylocarpus</taxon>
    </lineage>
</organism>
<dbReference type="Gene3D" id="2.40.50.40">
    <property type="match status" value="1"/>
</dbReference>
<dbReference type="EMBL" id="MU251499">
    <property type="protein sequence ID" value="KAG9233473.1"/>
    <property type="molecule type" value="Genomic_DNA"/>
</dbReference>
<accession>A0A9P8C4C2</accession>
<feature type="compositionally biased region" description="Basic and acidic residues" evidence="1">
    <location>
        <begin position="391"/>
        <end position="400"/>
    </location>
</feature>
<dbReference type="CDD" id="cd00024">
    <property type="entry name" value="CD_CSD"/>
    <property type="match status" value="1"/>
</dbReference>
<evidence type="ECO:0000256" key="1">
    <source>
        <dbReference type="SAM" id="MobiDB-lite"/>
    </source>
</evidence>
<keyword evidence="3" id="KW-1185">Reference proteome</keyword>
<dbReference type="OrthoDB" id="5236983at2759"/>